<dbReference type="OrthoDB" id="3997850at2759"/>
<dbReference type="InParanoid" id="A0A448YFB9"/>
<dbReference type="AlphaFoldDB" id="A0A448YFB9"/>
<accession>A0A448YFB9</accession>
<feature type="compositionally biased region" description="Low complexity" evidence="1">
    <location>
        <begin position="194"/>
        <end position="213"/>
    </location>
</feature>
<evidence type="ECO:0000313" key="3">
    <source>
        <dbReference type="Proteomes" id="UP000290900"/>
    </source>
</evidence>
<dbReference type="Proteomes" id="UP000290900">
    <property type="component" value="Unassembled WGS sequence"/>
</dbReference>
<feature type="compositionally biased region" description="Polar residues" evidence="1">
    <location>
        <begin position="282"/>
        <end position="294"/>
    </location>
</feature>
<organism evidence="2 3">
    <name type="scientific">Brettanomyces naardenensis</name>
    <name type="common">Yeast</name>
    <dbReference type="NCBI Taxonomy" id="13370"/>
    <lineage>
        <taxon>Eukaryota</taxon>
        <taxon>Fungi</taxon>
        <taxon>Dikarya</taxon>
        <taxon>Ascomycota</taxon>
        <taxon>Saccharomycotina</taxon>
        <taxon>Pichiomycetes</taxon>
        <taxon>Pichiales</taxon>
        <taxon>Pichiaceae</taxon>
        <taxon>Brettanomyces</taxon>
    </lineage>
</organism>
<feature type="region of interest" description="Disordered" evidence="1">
    <location>
        <begin position="277"/>
        <end position="306"/>
    </location>
</feature>
<feature type="compositionally biased region" description="Basic and acidic residues" evidence="1">
    <location>
        <begin position="100"/>
        <end position="126"/>
    </location>
</feature>
<evidence type="ECO:0000313" key="2">
    <source>
        <dbReference type="EMBL" id="VEU19633.1"/>
    </source>
</evidence>
<dbReference type="STRING" id="13370.A0A448YFB9"/>
<sequence>MNNLLKESMDNIFVTSANILDKLTYKLSSTATETVIPHNNDSLLKPLTEVLKNDFEIYNQVLDDFNLELQDTEYVLNHLKIRIRKEADFRQKMEEQARIRKQKEEEEKQAALSAREEEEKQRKEQEAAAAVAAQQQQQQQKMDQFGSNPDDLVLDLDLDNFNFGRPDQPGGDLLGFDGNAMLGQADQYQDNNKQSPSQGQVQPVQVPSTSASPTKRSNSAAHSVIDSNTGLDVLNDLDLDFLDSNGLGQSNDQTNENDLQFASGNDELSILSGLEGLDTGIDTASNPPTNTNPSFEDDGSLMPPDQMEHLFSQFDELVGGDEGAM</sequence>
<feature type="compositionally biased region" description="Low complexity" evidence="1">
    <location>
        <begin position="127"/>
        <end position="141"/>
    </location>
</feature>
<protein>
    <submittedName>
        <fullName evidence="2">DEKNAAC100711</fullName>
    </submittedName>
</protein>
<reference evidence="2 3" key="1">
    <citation type="submission" date="2018-12" db="EMBL/GenBank/DDBJ databases">
        <authorList>
            <person name="Tiukova I."/>
            <person name="Dainat J."/>
        </authorList>
    </citation>
    <scope>NUCLEOTIDE SEQUENCE [LARGE SCALE GENOMIC DNA]</scope>
</reference>
<proteinExistence type="predicted"/>
<feature type="compositionally biased region" description="Polar residues" evidence="1">
    <location>
        <begin position="214"/>
        <end position="223"/>
    </location>
</feature>
<feature type="region of interest" description="Disordered" evidence="1">
    <location>
        <begin position="100"/>
        <end position="223"/>
    </location>
</feature>
<evidence type="ECO:0000256" key="1">
    <source>
        <dbReference type="SAM" id="MobiDB-lite"/>
    </source>
</evidence>
<gene>
    <name evidence="2" type="ORF">BRENAR_LOCUS370</name>
</gene>
<name>A0A448YFB9_BRENA</name>
<keyword evidence="3" id="KW-1185">Reference proteome</keyword>
<dbReference type="EMBL" id="CAACVR010000001">
    <property type="protein sequence ID" value="VEU19633.1"/>
    <property type="molecule type" value="Genomic_DNA"/>
</dbReference>